<organism evidence="2 3">
    <name type="scientific">Forsythia ovata</name>
    <dbReference type="NCBI Taxonomy" id="205694"/>
    <lineage>
        <taxon>Eukaryota</taxon>
        <taxon>Viridiplantae</taxon>
        <taxon>Streptophyta</taxon>
        <taxon>Embryophyta</taxon>
        <taxon>Tracheophyta</taxon>
        <taxon>Spermatophyta</taxon>
        <taxon>Magnoliopsida</taxon>
        <taxon>eudicotyledons</taxon>
        <taxon>Gunneridae</taxon>
        <taxon>Pentapetalae</taxon>
        <taxon>asterids</taxon>
        <taxon>lamiids</taxon>
        <taxon>Lamiales</taxon>
        <taxon>Oleaceae</taxon>
        <taxon>Forsythieae</taxon>
        <taxon>Forsythia</taxon>
    </lineage>
</organism>
<accession>A0ABD1WG70</accession>
<dbReference type="EMBL" id="JBFOLJ010000003">
    <property type="protein sequence ID" value="KAL2548440.1"/>
    <property type="molecule type" value="Genomic_DNA"/>
</dbReference>
<keyword evidence="1" id="KW-0732">Signal</keyword>
<feature type="signal peptide" evidence="1">
    <location>
        <begin position="1"/>
        <end position="25"/>
    </location>
</feature>
<dbReference type="AlphaFoldDB" id="A0ABD1WG70"/>
<proteinExistence type="predicted"/>
<sequence length="127" mass="14116">MAIAWWRNVAVELLLLRQWRNGSLAVAVHHPRQQHGGLCPQAQCDNATKPIYFLPFVAESINKQIEEAILRADRMGVKVISLPALNKIGESTAATAECRRWRSGAGSRCWVLGSGAGLRCWVLGQRR</sequence>
<feature type="chain" id="PRO_5044825706" evidence="1">
    <location>
        <begin position="26"/>
        <end position="127"/>
    </location>
</feature>
<gene>
    <name evidence="2" type="ORF">Fot_09970</name>
</gene>
<evidence type="ECO:0000313" key="2">
    <source>
        <dbReference type="EMBL" id="KAL2548440.1"/>
    </source>
</evidence>
<keyword evidence="3" id="KW-1185">Reference proteome</keyword>
<evidence type="ECO:0000313" key="3">
    <source>
        <dbReference type="Proteomes" id="UP001604277"/>
    </source>
</evidence>
<name>A0ABD1WG70_9LAMI</name>
<reference evidence="3" key="1">
    <citation type="submission" date="2024-07" db="EMBL/GenBank/DDBJ databases">
        <title>Two chromosome-level genome assemblies of Korean endemic species Abeliophyllum distichum and Forsythia ovata (Oleaceae).</title>
        <authorList>
            <person name="Jang H."/>
        </authorList>
    </citation>
    <scope>NUCLEOTIDE SEQUENCE [LARGE SCALE GENOMIC DNA]</scope>
</reference>
<comment type="caution">
    <text evidence="2">The sequence shown here is derived from an EMBL/GenBank/DDBJ whole genome shotgun (WGS) entry which is preliminary data.</text>
</comment>
<protein>
    <submittedName>
        <fullName evidence="2">Uncharacterized protein</fullName>
    </submittedName>
</protein>
<dbReference type="Proteomes" id="UP001604277">
    <property type="component" value="Unassembled WGS sequence"/>
</dbReference>
<evidence type="ECO:0000256" key="1">
    <source>
        <dbReference type="SAM" id="SignalP"/>
    </source>
</evidence>